<evidence type="ECO:0000313" key="1">
    <source>
        <dbReference type="EMBL" id="ABO55053.1"/>
    </source>
</evidence>
<gene>
    <name evidence="1" type="ordered locus">Bcep1808_2051</name>
</gene>
<accession>A4JFK0</accession>
<dbReference type="Proteomes" id="UP000002287">
    <property type="component" value="Chromosome 1"/>
</dbReference>
<dbReference type="KEGG" id="bvi:Bcep1808_2051"/>
<sequence length="152" mass="16628">MPSSTQPTPTPSTLVDRPPVPSRLAIVVMRAISQALKPHGEVDRAVAFDETGRQRALVDFTDELLANEEGCRSHHLYLDTIDFTLHVLPGVVSEGGAQLVRLPLHGDTVGLGMNGREALVEWIETLAQILTVPELCARPVHYHPFIRALNAL</sequence>
<dbReference type="EMBL" id="CP000614">
    <property type="protein sequence ID" value="ABO55053.1"/>
    <property type="molecule type" value="Genomic_DNA"/>
</dbReference>
<protein>
    <submittedName>
        <fullName evidence="1">Uncharacterized protein</fullName>
    </submittedName>
</protein>
<organism evidence="1 2">
    <name type="scientific">Burkholderia vietnamiensis (strain G4 / LMG 22486)</name>
    <name type="common">Burkholderia cepacia (strain R1808)</name>
    <dbReference type="NCBI Taxonomy" id="269482"/>
    <lineage>
        <taxon>Bacteria</taxon>
        <taxon>Pseudomonadati</taxon>
        <taxon>Pseudomonadota</taxon>
        <taxon>Betaproteobacteria</taxon>
        <taxon>Burkholderiales</taxon>
        <taxon>Burkholderiaceae</taxon>
        <taxon>Burkholderia</taxon>
        <taxon>Burkholderia cepacia complex</taxon>
    </lineage>
</organism>
<reference evidence="2" key="1">
    <citation type="submission" date="2007-03" db="EMBL/GenBank/DDBJ databases">
        <title>Complete sequence of chromosome 1 of Burkholderia vietnamiensis G4.</title>
        <authorList>
            <consortium name="US DOE Joint Genome Institute"/>
            <person name="Copeland A."/>
            <person name="Lucas S."/>
            <person name="Lapidus A."/>
            <person name="Barry K."/>
            <person name="Detter J.C."/>
            <person name="Glavina del Rio T."/>
            <person name="Hammon N."/>
            <person name="Israni S."/>
            <person name="Dalin E."/>
            <person name="Tice H."/>
            <person name="Pitluck S."/>
            <person name="Chain P."/>
            <person name="Malfatti S."/>
            <person name="Shin M."/>
            <person name="Vergez L."/>
            <person name="Schmutz J."/>
            <person name="Larimer F."/>
            <person name="Land M."/>
            <person name="Hauser L."/>
            <person name="Kyrpides N."/>
            <person name="Tiedje J."/>
            <person name="Richardson P."/>
        </authorList>
    </citation>
    <scope>NUCLEOTIDE SEQUENCE [LARGE SCALE GENOMIC DNA]</scope>
    <source>
        <strain evidence="2">G4 / LMG 22486</strain>
    </source>
</reference>
<dbReference type="AlphaFoldDB" id="A4JFK0"/>
<dbReference type="HOGENOM" id="CLU_1718917_0_0_4"/>
<name>A4JFK0_BURVG</name>
<evidence type="ECO:0000313" key="2">
    <source>
        <dbReference type="Proteomes" id="UP000002287"/>
    </source>
</evidence>
<proteinExistence type="predicted"/>